<feature type="domain" description="G-patch" evidence="9">
    <location>
        <begin position="975"/>
        <end position="1020"/>
    </location>
</feature>
<feature type="compositionally biased region" description="Low complexity" evidence="6">
    <location>
        <begin position="465"/>
        <end position="476"/>
    </location>
</feature>
<dbReference type="PANTHER" id="PTHR13948:SF3">
    <property type="entry name" value="FI21118P1"/>
    <property type="match status" value="1"/>
</dbReference>
<feature type="region of interest" description="Disordered" evidence="6">
    <location>
        <begin position="1"/>
        <end position="338"/>
    </location>
</feature>
<feature type="compositionally biased region" description="Basic and acidic residues" evidence="6">
    <location>
        <begin position="678"/>
        <end position="698"/>
    </location>
</feature>
<evidence type="ECO:0000256" key="2">
    <source>
        <dbReference type="ARBA" id="ARBA00022884"/>
    </source>
</evidence>
<dbReference type="Proteomes" id="UP001153365">
    <property type="component" value="Unassembled WGS sequence"/>
</dbReference>
<dbReference type="PROSITE" id="PS50157">
    <property type="entry name" value="ZINC_FINGER_C2H2_2"/>
    <property type="match status" value="1"/>
</dbReference>
<feature type="compositionally biased region" description="Polar residues" evidence="6">
    <location>
        <begin position="177"/>
        <end position="191"/>
    </location>
</feature>
<keyword evidence="4" id="KW-0479">Metal-binding</keyword>
<feature type="domain" description="RRM" evidence="7">
    <location>
        <begin position="337"/>
        <end position="429"/>
    </location>
</feature>
<evidence type="ECO:0000256" key="1">
    <source>
        <dbReference type="ARBA" id="ARBA00004123"/>
    </source>
</evidence>
<feature type="compositionally biased region" description="Polar residues" evidence="6">
    <location>
        <begin position="718"/>
        <end position="730"/>
    </location>
</feature>
<gene>
    <name evidence="10" type="ORF">PPACK8108_LOCUS20779</name>
</gene>
<dbReference type="AlphaFoldDB" id="A0AAV0BKT0"/>
<feature type="compositionally biased region" description="Polar residues" evidence="6">
    <location>
        <begin position="123"/>
        <end position="148"/>
    </location>
</feature>
<keyword evidence="3" id="KW-0539">Nucleus</keyword>
<name>A0AAV0BKT0_PHAPC</name>
<feature type="compositionally biased region" description="Basic and acidic residues" evidence="6">
    <location>
        <begin position="414"/>
        <end position="445"/>
    </location>
</feature>
<feature type="compositionally biased region" description="Basic and acidic residues" evidence="6">
    <location>
        <begin position="192"/>
        <end position="206"/>
    </location>
</feature>
<feature type="compositionally biased region" description="Basic and acidic residues" evidence="6">
    <location>
        <begin position="296"/>
        <end position="310"/>
    </location>
</feature>
<feature type="compositionally biased region" description="Low complexity" evidence="6">
    <location>
        <begin position="1"/>
        <end position="10"/>
    </location>
</feature>
<reference evidence="10" key="1">
    <citation type="submission" date="2022-06" db="EMBL/GenBank/DDBJ databases">
        <authorList>
            <consortium name="SYNGENTA / RWTH Aachen University"/>
        </authorList>
    </citation>
    <scope>NUCLEOTIDE SEQUENCE</scope>
</reference>
<dbReference type="GO" id="GO:0008270">
    <property type="term" value="F:zinc ion binding"/>
    <property type="evidence" value="ECO:0007669"/>
    <property type="project" value="UniProtKB-KW"/>
</dbReference>
<feature type="compositionally biased region" description="Low complexity" evidence="6">
    <location>
        <begin position="207"/>
        <end position="221"/>
    </location>
</feature>
<evidence type="ECO:0000256" key="4">
    <source>
        <dbReference type="PROSITE-ProRule" id="PRU00042"/>
    </source>
</evidence>
<evidence type="ECO:0000313" key="10">
    <source>
        <dbReference type="EMBL" id="CAH7686164.1"/>
    </source>
</evidence>
<feature type="compositionally biased region" description="Polar residues" evidence="6">
    <location>
        <begin position="93"/>
        <end position="105"/>
    </location>
</feature>
<dbReference type="EMBL" id="CALTRL010005775">
    <property type="protein sequence ID" value="CAH7686164.1"/>
    <property type="molecule type" value="Genomic_DNA"/>
</dbReference>
<dbReference type="GO" id="GO:0003723">
    <property type="term" value="F:RNA binding"/>
    <property type="evidence" value="ECO:0007669"/>
    <property type="project" value="UniProtKB-UniRule"/>
</dbReference>
<proteinExistence type="predicted"/>
<dbReference type="Pfam" id="PF00076">
    <property type="entry name" value="RRM_1"/>
    <property type="match status" value="1"/>
</dbReference>
<dbReference type="SMART" id="SM00360">
    <property type="entry name" value="RRM"/>
    <property type="match status" value="2"/>
</dbReference>
<feature type="region of interest" description="Disordered" evidence="6">
    <location>
        <begin position="787"/>
        <end position="816"/>
    </location>
</feature>
<feature type="compositionally biased region" description="Polar residues" evidence="6">
    <location>
        <begin position="662"/>
        <end position="677"/>
    </location>
</feature>
<dbReference type="GO" id="GO:0005634">
    <property type="term" value="C:nucleus"/>
    <property type="evidence" value="ECO:0007669"/>
    <property type="project" value="UniProtKB-SubCell"/>
</dbReference>
<evidence type="ECO:0000256" key="3">
    <source>
        <dbReference type="ARBA" id="ARBA00023242"/>
    </source>
</evidence>
<accession>A0AAV0BKT0</accession>
<keyword evidence="4" id="KW-0863">Zinc-finger</keyword>
<dbReference type="SUPFAM" id="SSF54928">
    <property type="entry name" value="RNA-binding domain, RBD"/>
    <property type="match status" value="1"/>
</dbReference>
<comment type="subcellular location">
    <subcellularLocation>
        <location evidence="1">Nucleus</location>
    </subcellularLocation>
</comment>
<feature type="domain" description="RRM" evidence="7">
    <location>
        <begin position="490"/>
        <end position="584"/>
    </location>
</feature>
<feature type="compositionally biased region" description="Basic and acidic residues" evidence="6">
    <location>
        <begin position="64"/>
        <end position="74"/>
    </location>
</feature>
<feature type="compositionally biased region" description="Basic residues" evidence="6">
    <location>
        <begin position="280"/>
        <end position="295"/>
    </location>
</feature>
<protein>
    <submittedName>
        <fullName evidence="10">Expressed protein</fullName>
    </submittedName>
</protein>
<evidence type="ECO:0000259" key="8">
    <source>
        <dbReference type="PROSITE" id="PS50157"/>
    </source>
</evidence>
<feature type="region of interest" description="Disordered" evidence="6">
    <location>
        <begin position="938"/>
        <end position="1001"/>
    </location>
</feature>
<feature type="compositionally biased region" description="Polar residues" evidence="6">
    <location>
        <begin position="451"/>
        <end position="464"/>
    </location>
</feature>
<dbReference type="PANTHER" id="PTHR13948">
    <property type="entry name" value="RNA-BINDING PROTEIN"/>
    <property type="match status" value="1"/>
</dbReference>
<evidence type="ECO:0000259" key="9">
    <source>
        <dbReference type="PROSITE" id="PS50174"/>
    </source>
</evidence>
<dbReference type="Pfam" id="PF01585">
    <property type="entry name" value="G-patch"/>
    <property type="match status" value="1"/>
</dbReference>
<dbReference type="InterPro" id="IPR000467">
    <property type="entry name" value="G_patch_dom"/>
</dbReference>
<dbReference type="InterPro" id="IPR000504">
    <property type="entry name" value="RRM_dom"/>
</dbReference>
<keyword evidence="4" id="KW-0862">Zinc</keyword>
<feature type="compositionally biased region" description="Pro residues" evidence="6">
    <location>
        <begin position="958"/>
        <end position="967"/>
    </location>
</feature>
<sequence length="1050" mass="115910">MYRHSNGSSSDHNHHPNPHLPHPHHQMRGNHHHHSARNFDYDTRPHHHHPQNHYSSSSSYQERLPVRTDHRRTSNPEQSANSPPLSPPPPSSKQPTHGSTNDQCLNPSSTNNPKSNNAPATTSNNPSEARQPNRTVSSSSNPTRKQQPITPPRPHSASATRSAAADPTPSGNHDRNSNIISRSAPIHQSQSLEDHRPRTHDDHNRDMSSSTSRRSNEKSISQLIHSSSHKKFPSRSGSARYNPYPPSAPRADSHPSSLTRIPPPTGPSSYSSYHSSSHSGSHHHHHHHHHGHHHPSAYDDRLPRSHHDHSFGPPHRVFDPNSQFNHGPPKDKSPPSQSVIFMGLPIHTDESNLKAFLEQNGASVESVTIIYDRITGQSKRYGFARFTSIEHARAFVEPSFPMLVWKEPTGSRFDRSGDGLKVKIDYSQKEKVPFEPRQRERESHNGPHPSNELTSHESSFQPNHSSSESSLTTTGSINDGARDIGGTPTSILLLRGLDPNSTEQEIAQHLQHIPDPSQTVLPGSIRRVMLIKDRASRSSWGYAFVQLADLQVAVKALSLLLNTSLFPRGFQIRSRTITVTFAHEHSFHPVYTPSDWSFRGAGGQELAYWDDKAYAAVYMSPLPISDNEQARKSSSLSPPKREKTVESNGSRPSADKNHGVADSSNNEQSNTHPLSKSATDHSHVKHTADPDKNLHEAEPQTQLDAPVNTPSKKRSNSREASNPLNTISNQAEDQVLSKLNNNSSNNDSGGAQDQLLKEAKIEKKKNGAEPIATKKMVANIQKWNSKHQEISNPNHTEEVQQESNSTQEAGSANEDDYSDFNRMTCLLCQRQFKSVEDLSRHNSLSNLHKGNLQSDKLRRAAKLRKAASLRAGANNVKKITSSNNENPSANNNQETNLLTGTKTTTVMTTTATVTATTMAAPAAPKYTDRAAARREVYGQPDAPDSDKHQAKKARYEPAPLPPQPPAQPDKDGIQSTNVGSKMLEKMGWQKGEGLGNGNGRVEPIVASQYSKGVGLGASTGNLVGQYDDSKKGFIEKVKDKTIERFNSDKK</sequence>
<evidence type="ECO:0000256" key="5">
    <source>
        <dbReference type="PROSITE-ProRule" id="PRU00176"/>
    </source>
</evidence>
<feature type="compositionally biased region" description="Polar residues" evidence="6">
    <location>
        <begin position="52"/>
        <end position="61"/>
    </location>
</feature>
<feature type="compositionally biased region" description="Polar residues" evidence="6">
    <location>
        <begin position="801"/>
        <end position="810"/>
    </location>
</feature>
<dbReference type="InterPro" id="IPR035979">
    <property type="entry name" value="RBD_domain_sf"/>
</dbReference>
<feature type="compositionally biased region" description="Low complexity" evidence="6">
    <location>
        <begin position="106"/>
        <end position="122"/>
    </location>
</feature>
<dbReference type="Gene3D" id="3.30.70.330">
    <property type="match status" value="2"/>
</dbReference>
<organism evidence="10 11">
    <name type="scientific">Phakopsora pachyrhizi</name>
    <name type="common">Asian soybean rust disease fungus</name>
    <dbReference type="NCBI Taxonomy" id="170000"/>
    <lineage>
        <taxon>Eukaryota</taxon>
        <taxon>Fungi</taxon>
        <taxon>Dikarya</taxon>
        <taxon>Basidiomycota</taxon>
        <taxon>Pucciniomycotina</taxon>
        <taxon>Pucciniomycetes</taxon>
        <taxon>Pucciniales</taxon>
        <taxon>Phakopsoraceae</taxon>
        <taxon>Phakopsora</taxon>
    </lineage>
</organism>
<feature type="region of interest" description="Disordered" evidence="6">
    <location>
        <begin position="868"/>
        <end position="901"/>
    </location>
</feature>
<dbReference type="GO" id="GO:0000398">
    <property type="term" value="P:mRNA splicing, via spliceosome"/>
    <property type="evidence" value="ECO:0007669"/>
    <property type="project" value="TreeGrafter"/>
</dbReference>
<evidence type="ECO:0000256" key="6">
    <source>
        <dbReference type="SAM" id="MobiDB-lite"/>
    </source>
</evidence>
<keyword evidence="11" id="KW-1185">Reference proteome</keyword>
<dbReference type="PROSITE" id="PS50102">
    <property type="entry name" value="RRM"/>
    <property type="match status" value="2"/>
</dbReference>
<dbReference type="PROSITE" id="PS50174">
    <property type="entry name" value="G_PATCH"/>
    <property type="match status" value="1"/>
</dbReference>
<evidence type="ECO:0000313" key="11">
    <source>
        <dbReference type="Proteomes" id="UP001153365"/>
    </source>
</evidence>
<feature type="region of interest" description="Disordered" evidence="6">
    <location>
        <begin position="414"/>
        <end position="483"/>
    </location>
</feature>
<keyword evidence="2 5" id="KW-0694">RNA-binding</keyword>
<evidence type="ECO:0000259" key="7">
    <source>
        <dbReference type="PROSITE" id="PS50102"/>
    </source>
</evidence>
<feature type="compositionally biased region" description="Low complexity" evidence="6">
    <location>
        <begin position="267"/>
        <end position="279"/>
    </location>
</feature>
<feature type="domain" description="C2H2-type" evidence="8">
    <location>
        <begin position="823"/>
        <end position="853"/>
    </location>
</feature>
<dbReference type="InterPro" id="IPR013087">
    <property type="entry name" value="Znf_C2H2_type"/>
</dbReference>
<feature type="region of interest" description="Disordered" evidence="6">
    <location>
        <begin position="627"/>
        <end position="730"/>
    </location>
</feature>
<feature type="compositionally biased region" description="Basic residues" evidence="6">
    <location>
        <begin position="15"/>
        <end position="36"/>
    </location>
</feature>
<feature type="compositionally biased region" description="Low complexity" evidence="6">
    <location>
        <begin position="880"/>
        <end position="901"/>
    </location>
</feature>
<dbReference type="InterPro" id="IPR012677">
    <property type="entry name" value="Nucleotide-bd_a/b_plait_sf"/>
</dbReference>
<dbReference type="SMART" id="SM00443">
    <property type="entry name" value="G_patch"/>
    <property type="match status" value="1"/>
</dbReference>
<comment type="caution">
    <text evidence="10">The sequence shown here is derived from an EMBL/GenBank/DDBJ whole genome shotgun (WGS) entry which is preliminary data.</text>
</comment>